<feature type="chain" id="PRO_5039072970" description="Gram-positive cocci surface proteins LPxTG domain-containing protein" evidence="6">
    <location>
        <begin position="31"/>
        <end position="287"/>
    </location>
</feature>
<keyword evidence="1" id="KW-0134">Cell wall</keyword>
<dbReference type="InterPro" id="IPR019931">
    <property type="entry name" value="LPXTG_anchor"/>
</dbReference>
<evidence type="ECO:0000256" key="3">
    <source>
        <dbReference type="ARBA" id="ARBA00022729"/>
    </source>
</evidence>
<evidence type="ECO:0000256" key="4">
    <source>
        <dbReference type="ARBA" id="ARBA00023088"/>
    </source>
</evidence>
<evidence type="ECO:0000313" key="8">
    <source>
        <dbReference type="EMBL" id="PCH10570.1"/>
    </source>
</evidence>
<keyword evidence="4" id="KW-0572">Peptidoglycan-anchor</keyword>
<dbReference type="Proteomes" id="UP000217465">
    <property type="component" value="Unassembled WGS sequence"/>
</dbReference>
<dbReference type="NCBIfam" id="TIGR01167">
    <property type="entry name" value="LPXTG_anchor"/>
    <property type="match status" value="1"/>
</dbReference>
<keyword evidence="3 6" id="KW-0732">Signal</keyword>
<organism evidence="8 9">
    <name type="scientific">Streptococcus parauberis</name>
    <dbReference type="NCBI Taxonomy" id="1348"/>
    <lineage>
        <taxon>Bacteria</taxon>
        <taxon>Bacillati</taxon>
        <taxon>Bacillota</taxon>
        <taxon>Bacilli</taxon>
        <taxon>Lactobacillales</taxon>
        <taxon>Streptococcaceae</taxon>
        <taxon>Streptococcus</taxon>
    </lineage>
</organism>
<feature type="domain" description="Gram-positive cocci surface proteins LPxTG" evidence="7">
    <location>
        <begin position="252"/>
        <end position="283"/>
    </location>
</feature>
<evidence type="ECO:0000259" key="7">
    <source>
        <dbReference type="Pfam" id="PF00746"/>
    </source>
</evidence>
<sequence length="287" mass="31143">MYHTKDRQQRFSLRKFKLGLGAAIIGLAFASQTSIFADTPSTTTAPISSAAVTPVEQPIAPVETTSTSTNDVYLTDQSATDLADAEISANENLSVEAADQAQIGDVIDVSVDEGETTETEYDDGVVTEVGTVTVKTTSIADPSQVQMAPQTETKTYISDGQYLDGQDWINSYEEIAKTTTIEYVLASNTTEWTALGDKWLKIVTESYDYYVELSADGDIKDVKKINPSAYKPKQISPTSSTRTQASDEKFTKSELPETGDHSQASLAFMGIVMSAIALVLAKKYKHE</sequence>
<accession>A0A854WD74</accession>
<evidence type="ECO:0000256" key="2">
    <source>
        <dbReference type="ARBA" id="ARBA00022525"/>
    </source>
</evidence>
<evidence type="ECO:0000256" key="1">
    <source>
        <dbReference type="ARBA" id="ARBA00022512"/>
    </source>
</evidence>
<evidence type="ECO:0000256" key="6">
    <source>
        <dbReference type="SAM" id="SignalP"/>
    </source>
</evidence>
<name>A0A854WD74_9STRE</name>
<feature type="signal peptide" evidence="6">
    <location>
        <begin position="1"/>
        <end position="30"/>
    </location>
</feature>
<feature type="region of interest" description="Disordered" evidence="5">
    <location>
        <begin position="230"/>
        <end position="258"/>
    </location>
</feature>
<dbReference type="AlphaFoldDB" id="A0A854WD74"/>
<comment type="caution">
    <text evidence="8">The sequence shown here is derived from an EMBL/GenBank/DDBJ whole genome shotgun (WGS) entry which is preliminary data.</text>
</comment>
<feature type="compositionally biased region" description="Polar residues" evidence="5">
    <location>
        <begin position="235"/>
        <end position="244"/>
    </location>
</feature>
<dbReference type="EMBL" id="NSGR01000010">
    <property type="protein sequence ID" value="PCH10570.1"/>
    <property type="molecule type" value="Genomic_DNA"/>
</dbReference>
<evidence type="ECO:0000256" key="5">
    <source>
        <dbReference type="SAM" id="MobiDB-lite"/>
    </source>
</evidence>
<dbReference type="Pfam" id="PF00746">
    <property type="entry name" value="Gram_pos_anchor"/>
    <property type="match status" value="1"/>
</dbReference>
<gene>
    <name evidence="8" type="ORF">A9Y57_01859</name>
</gene>
<dbReference type="RefSeq" id="WP_096633875.1">
    <property type="nucleotide sequence ID" value="NZ_NSGR01000010.1"/>
</dbReference>
<protein>
    <recommendedName>
        <fullName evidence="7">Gram-positive cocci surface proteins LPxTG domain-containing protein</fullName>
    </recommendedName>
</protein>
<evidence type="ECO:0000313" key="9">
    <source>
        <dbReference type="Proteomes" id="UP000217465"/>
    </source>
</evidence>
<feature type="compositionally biased region" description="Basic and acidic residues" evidence="5">
    <location>
        <begin position="245"/>
        <end position="258"/>
    </location>
</feature>
<keyword evidence="2" id="KW-0964">Secreted</keyword>
<proteinExistence type="predicted"/>
<reference evidence="8 9" key="1">
    <citation type="submission" date="2016-06" db="EMBL/GenBank/DDBJ databases">
        <authorList>
            <person name="Haines A.N."/>
            <person name="Council K.R."/>
        </authorList>
    </citation>
    <scope>NUCLEOTIDE SEQUENCE [LARGE SCALE GENOMIC DNA]</scope>
    <source>
        <strain evidence="8 9">SP158-29</strain>
    </source>
</reference>